<dbReference type="GeneID" id="96597647"/>
<evidence type="ECO:0000313" key="1">
    <source>
        <dbReference type="EMBL" id="KMY31576.1"/>
    </source>
</evidence>
<proteinExistence type="predicted"/>
<dbReference type="EMBL" id="LFXJ01000005">
    <property type="protein sequence ID" value="KMY31576.1"/>
    <property type="molecule type" value="Genomic_DNA"/>
</dbReference>
<name>A0A0K9FBU0_9BACI</name>
<dbReference type="Proteomes" id="UP000037326">
    <property type="component" value="Unassembled WGS sequence"/>
</dbReference>
<evidence type="ECO:0000313" key="2">
    <source>
        <dbReference type="Proteomes" id="UP000037326"/>
    </source>
</evidence>
<dbReference type="OrthoDB" id="2738330at2"/>
<dbReference type="AlphaFoldDB" id="A0A0K9FBU0"/>
<accession>A0A0K9FBU0</accession>
<comment type="caution">
    <text evidence="1">The sequence shown here is derived from an EMBL/GenBank/DDBJ whole genome shotgun (WGS) entry which is preliminary data.</text>
</comment>
<protein>
    <submittedName>
        <fullName evidence="1">Uncharacterized protein</fullName>
    </submittedName>
</protein>
<sequence length="64" mass="7424">MKSVNLQLDENNSLEITQIEENLFEVRLGINGSISVYYMTREQLLNFDQIGAHIRIEAILENDQ</sequence>
<dbReference type="PATRIC" id="fig|582475.4.peg.426"/>
<gene>
    <name evidence="1" type="ORF">ACZ11_04975</name>
</gene>
<organism evidence="1 2">
    <name type="scientific">Lysinibacillus xylanilyticus</name>
    <dbReference type="NCBI Taxonomy" id="582475"/>
    <lineage>
        <taxon>Bacteria</taxon>
        <taxon>Bacillati</taxon>
        <taxon>Bacillota</taxon>
        <taxon>Bacilli</taxon>
        <taxon>Bacillales</taxon>
        <taxon>Bacillaceae</taxon>
        <taxon>Lysinibacillus</taxon>
    </lineage>
</organism>
<dbReference type="RefSeq" id="WP_049664223.1">
    <property type="nucleotide sequence ID" value="NZ_JBIVOC010000002.1"/>
</dbReference>
<reference evidence="2" key="1">
    <citation type="submission" date="2015-07" db="EMBL/GenBank/DDBJ databases">
        <authorList>
            <consortium name="Consortium for Microbial Forensics and Genomics (microFORGE)"/>
            <person name="Knight B.M."/>
            <person name="Roberts D.P."/>
            <person name="Lin D."/>
            <person name="Hari K."/>
            <person name="Fletcher J."/>
            <person name="Melcher U."/>
            <person name="Blagden T."/>
            <person name="Winegar R.A."/>
        </authorList>
    </citation>
    <scope>NUCLEOTIDE SEQUENCE [LARGE SCALE GENOMIC DNA]</scope>
    <source>
        <strain evidence="2">DSM 23493</strain>
    </source>
</reference>